<dbReference type="InterPro" id="IPR029058">
    <property type="entry name" value="AB_hydrolase_fold"/>
</dbReference>
<name>A0ABS4T7K7_9PSEU</name>
<dbReference type="SUPFAM" id="SSF53474">
    <property type="entry name" value="alpha/beta-Hydrolases"/>
    <property type="match status" value="1"/>
</dbReference>
<reference evidence="1 2" key="1">
    <citation type="submission" date="2021-03" db="EMBL/GenBank/DDBJ databases">
        <title>Sequencing the genomes of 1000 actinobacteria strains.</title>
        <authorList>
            <person name="Klenk H.-P."/>
        </authorList>
    </citation>
    <scope>NUCLEOTIDE SEQUENCE [LARGE SCALE GENOMIC DNA]</scope>
    <source>
        <strain evidence="1 2">DSM 46670</strain>
    </source>
</reference>
<dbReference type="Proteomes" id="UP001519332">
    <property type="component" value="Unassembled WGS sequence"/>
</dbReference>
<organism evidence="1 2">
    <name type="scientific">Kibdelosporangium banguiense</name>
    <dbReference type="NCBI Taxonomy" id="1365924"/>
    <lineage>
        <taxon>Bacteria</taxon>
        <taxon>Bacillati</taxon>
        <taxon>Actinomycetota</taxon>
        <taxon>Actinomycetes</taxon>
        <taxon>Pseudonocardiales</taxon>
        <taxon>Pseudonocardiaceae</taxon>
        <taxon>Kibdelosporangium</taxon>
    </lineage>
</organism>
<evidence type="ECO:0000313" key="2">
    <source>
        <dbReference type="Proteomes" id="UP001519332"/>
    </source>
</evidence>
<keyword evidence="2" id="KW-1185">Reference proteome</keyword>
<dbReference type="EMBL" id="JAGINW010000001">
    <property type="protein sequence ID" value="MBP2320412.1"/>
    <property type="molecule type" value="Genomic_DNA"/>
</dbReference>
<sequence>MRARIERSPRAPHLRDVLDIPDCGDWIQQERPTEVNAALLSFLQTLPTA</sequence>
<dbReference type="Gene3D" id="3.40.50.1820">
    <property type="entry name" value="alpha/beta hydrolase"/>
    <property type="match status" value="1"/>
</dbReference>
<accession>A0ABS4T7K7</accession>
<protein>
    <submittedName>
        <fullName evidence="1">Pimeloyl-ACP methyl ester carboxylesterase</fullName>
    </submittedName>
</protein>
<comment type="caution">
    <text evidence="1">The sequence shown here is derived from an EMBL/GenBank/DDBJ whole genome shotgun (WGS) entry which is preliminary data.</text>
</comment>
<gene>
    <name evidence="1" type="ORF">JOF56_000797</name>
</gene>
<evidence type="ECO:0000313" key="1">
    <source>
        <dbReference type="EMBL" id="MBP2320412.1"/>
    </source>
</evidence>
<proteinExistence type="predicted"/>
<dbReference type="RefSeq" id="WP_209634514.1">
    <property type="nucleotide sequence ID" value="NZ_JAGINW010000001.1"/>
</dbReference>